<gene>
    <name evidence="2" type="ORF">RXV79_20485</name>
</gene>
<evidence type="ECO:0000313" key="2">
    <source>
        <dbReference type="EMBL" id="WOB07285.1"/>
    </source>
</evidence>
<dbReference type="Proteomes" id="UP001303946">
    <property type="component" value="Chromosome"/>
</dbReference>
<evidence type="ECO:0000256" key="1">
    <source>
        <dbReference type="SAM" id="Phobius"/>
    </source>
</evidence>
<feature type="transmembrane region" description="Helical" evidence="1">
    <location>
        <begin position="44"/>
        <end position="65"/>
    </location>
</feature>
<keyword evidence="1" id="KW-0472">Membrane</keyword>
<dbReference type="EMBL" id="CP136336">
    <property type="protein sequence ID" value="WOB07285.1"/>
    <property type="molecule type" value="Genomic_DNA"/>
</dbReference>
<dbReference type="Pfam" id="PF19588">
    <property type="entry name" value="SxtJ"/>
    <property type="match status" value="1"/>
</dbReference>
<keyword evidence="1" id="KW-1133">Transmembrane helix</keyword>
<evidence type="ECO:0000313" key="3">
    <source>
        <dbReference type="Proteomes" id="UP001303946"/>
    </source>
</evidence>
<protein>
    <submittedName>
        <fullName evidence="2">SxtJ family membrane protein</fullName>
    </submittedName>
</protein>
<sequence>MSHEDLTREEEVEGSSDRSFGIVFAVVFLIVAFLPLLHSGAVRWWSVGVSAAFAVVAFTVPSILAVPNRLWMKFGLLLAKIVSPIALGILFYLVFTPIGLLMRLSGKDPMRLKADPNAKSYWIDREPPGPPPQSMTNQF</sequence>
<feature type="transmembrane region" description="Helical" evidence="1">
    <location>
        <begin position="20"/>
        <end position="37"/>
    </location>
</feature>
<dbReference type="InterPro" id="IPR045781">
    <property type="entry name" value="SxtJ"/>
</dbReference>
<dbReference type="RefSeq" id="WP_316699956.1">
    <property type="nucleotide sequence ID" value="NZ_CP136336.1"/>
</dbReference>
<name>A0ABZ0CQM3_9BURK</name>
<feature type="transmembrane region" description="Helical" evidence="1">
    <location>
        <begin position="77"/>
        <end position="102"/>
    </location>
</feature>
<keyword evidence="1" id="KW-0812">Transmembrane</keyword>
<organism evidence="2 3">
    <name type="scientific">Piscinibacter gummiphilus</name>
    <dbReference type="NCBI Taxonomy" id="946333"/>
    <lineage>
        <taxon>Bacteria</taxon>
        <taxon>Pseudomonadati</taxon>
        <taxon>Pseudomonadota</taxon>
        <taxon>Betaproteobacteria</taxon>
        <taxon>Burkholderiales</taxon>
        <taxon>Sphaerotilaceae</taxon>
        <taxon>Piscinibacter</taxon>
    </lineage>
</organism>
<keyword evidence="3" id="KW-1185">Reference proteome</keyword>
<reference evidence="2 3" key="1">
    <citation type="submission" date="2023-10" db="EMBL/GenBank/DDBJ databases">
        <title>Bacteria for the degradation of biodegradable plastic PBAT(Polybutylene adipate terephthalate).</title>
        <authorList>
            <person name="Weon H.-Y."/>
            <person name="Yeon J."/>
        </authorList>
    </citation>
    <scope>NUCLEOTIDE SEQUENCE [LARGE SCALE GENOMIC DNA]</scope>
    <source>
        <strain evidence="2 3">SBD 7-3</strain>
    </source>
</reference>
<accession>A0ABZ0CQM3</accession>
<proteinExistence type="predicted"/>